<evidence type="ECO:0000313" key="3">
    <source>
        <dbReference type="EMBL" id="KND37324.1"/>
    </source>
</evidence>
<dbReference type="SUPFAM" id="SSF49899">
    <property type="entry name" value="Concanavalin A-like lectins/glucanases"/>
    <property type="match status" value="1"/>
</dbReference>
<dbReference type="OrthoDB" id="505641at2"/>
<evidence type="ECO:0000313" key="4">
    <source>
        <dbReference type="Proteomes" id="UP000037151"/>
    </source>
</evidence>
<name>A0A0L0KIC4_9ACTN</name>
<feature type="region of interest" description="Disordered" evidence="1">
    <location>
        <begin position="580"/>
        <end position="604"/>
    </location>
</feature>
<dbReference type="InterPro" id="IPR029062">
    <property type="entry name" value="Class_I_gatase-like"/>
</dbReference>
<gene>
    <name evidence="3" type="ORF">IQ63_10450</name>
</gene>
<dbReference type="AlphaFoldDB" id="A0A0L0KIC4"/>
<evidence type="ECO:0000256" key="1">
    <source>
        <dbReference type="SAM" id="MobiDB-lite"/>
    </source>
</evidence>
<dbReference type="EMBL" id="JPPY01000068">
    <property type="protein sequence ID" value="KND37324.1"/>
    <property type="molecule type" value="Genomic_DNA"/>
</dbReference>
<comment type="caution">
    <text evidence="3">The sequence shown here is derived from an EMBL/GenBank/DDBJ whole genome shotgun (WGS) entry which is preliminary data.</text>
</comment>
<dbReference type="Proteomes" id="UP000037151">
    <property type="component" value="Unassembled WGS sequence"/>
</dbReference>
<dbReference type="SUPFAM" id="SSF52317">
    <property type="entry name" value="Class I glutamine amidotransferase-like"/>
    <property type="match status" value="1"/>
</dbReference>
<proteinExistence type="predicted"/>
<dbReference type="PATRIC" id="fig|42234.21.peg.2158"/>
<dbReference type="Gene3D" id="3.40.50.880">
    <property type="match status" value="1"/>
</dbReference>
<protein>
    <recommendedName>
        <fullName evidence="2">N,N-dimethylformamidase beta subunit-like C-terminal domain-containing protein</fullName>
    </recommendedName>
</protein>
<sequence>MALSSGRTTTQNVFGYTDRFSARPGEQLSFHISCEGPSTYGAALVRLRHGYDGQAGPGFLETEVPSAIDGRYPGHYYACRPGSYVEVPDPNGLLATPDALVIRAAVFPTLPRDNRSGSLGAYRVSQSSVGFTGERQAILGTWDAATMTGWALLLDDGKPSFVWSEGGQRRTLTLEQELTAHQWYRLEVELPRSAGSIALRQTPLDHCADRVAPAAAAAVPEQANATASAAWTASSMPFRIGALAREDGERLLAATAFNGKIGGIRVHRATDDASGACEPVAAWHFGRSERPDGLLLWDVVDEGPHRLHGRCVNAPVRGVTGPAFQGVVEDFRLAPDEFDAIHFHDDDIADAQWPAAFTFEVPEDLTSGVYAVRLRAEGIEQHVPFLVGPGRRRKDVAVLFPTATYLAYANDRIAFEADGMEMLLGHTPIVHKEDLVLQDHPEFGRSLYEIHNDGSGVVFGSVRRPLISLQPRYRASFMSEGPWGLPADLSLVHWLETAECEFDALTDEDLDREGHDLLRDYRVVITGSHPEYVTRRELDALEEFTANGGRLMYLGGNGFFATVSYDPDAPHLMELRRADGGTRPHQSPYAERRHTTSGEASGLWRNKGKAPQRLVGVGMAAQGFDRCTYYERLADSQDPRAAFIFEGVGENELLGDFGIIGGGAAGAEIDCWNPALGSPPGTLVLATSGPFSDNYLLVTEEIFEMLPGMGGTEQPAVRSDMVYCPLEGGGGFFSVGSIAWTGSLSHNGYDNNIAKITGNVLRRFRDEKPLE</sequence>
<evidence type="ECO:0000259" key="2">
    <source>
        <dbReference type="Pfam" id="PF20254"/>
    </source>
</evidence>
<dbReference type="Pfam" id="PF20254">
    <property type="entry name" value="DMFA2_C"/>
    <property type="match status" value="1"/>
</dbReference>
<feature type="domain" description="N,N-dimethylformamidase beta subunit-like C-terminal" evidence="2">
    <location>
        <begin position="338"/>
        <end position="751"/>
    </location>
</feature>
<dbReference type="RefSeq" id="WP_050370393.1">
    <property type="nucleotide sequence ID" value="NZ_KQ257813.1"/>
</dbReference>
<accession>A0A0L0KIC4</accession>
<reference evidence="4" key="1">
    <citation type="submission" date="2014-07" db="EMBL/GenBank/DDBJ databases">
        <title>Genome sequencing of plant-pathogenic Streptomyces species.</title>
        <authorList>
            <person name="Harrison J."/>
            <person name="Sapp M."/>
            <person name="Thwaites R."/>
            <person name="Studholme D.J."/>
        </authorList>
    </citation>
    <scope>NUCLEOTIDE SEQUENCE [LARGE SCALE GENOMIC DNA]</scope>
    <source>
        <strain evidence="4">NCPPB 4445</strain>
    </source>
</reference>
<dbReference type="InterPro" id="IPR046540">
    <property type="entry name" value="DMFA2_C"/>
</dbReference>
<dbReference type="InterPro" id="IPR013320">
    <property type="entry name" value="ConA-like_dom_sf"/>
</dbReference>
<organism evidence="3 4">
    <name type="scientific">Streptomyces acidiscabies</name>
    <dbReference type="NCBI Taxonomy" id="42234"/>
    <lineage>
        <taxon>Bacteria</taxon>
        <taxon>Bacillati</taxon>
        <taxon>Actinomycetota</taxon>
        <taxon>Actinomycetes</taxon>
        <taxon>Kitasatosporales</taxon>
        <taxon>Streptomycetaceae</taxon>
        <taxon>Streptomyces</taxon>
    </lineage>
</organism>